<feature type="transmembrane region" description="Helical" evidence="6">
    <location>
        <begin position="97"/>
        <end position="117"/>
    </location>
</feature>
<dbReference type="AlphaFoldDB" id="A0A3N0C4B8"/>
<evidence type="ECO:0000256" key="5">
    <source>
        <dbReference type="ARBA" id="ARBA00023136"/>
    </source>
</evidence>
<feature type="transmembrane region" description="Helical" evidence="6">
    <location>
        <begin position="63"/>
        <end position="85"/>
    </location>
</feature>
<keyword evidence="5 6" id="KW-0472">Membrane</keyword>
<protein>
    <submittedName>
        <fullName evidence="7">Tryptophan-rich sensory protein</fullName>
    </submittedName>
</protein>
<dbReference type="InterPro" id="IPR038330">
    <property type="entry name" value="TspO/MBR-related_sf"/>
</dbReference>
<feature type="transmembrane region" description="Helical" evidence="6">
    <location>
        <begin position="21"/>
        <end position="43"/>
    </location>
</feature>
<feature type="transmembrane region" description="Helical" evidence="6">
    <location>
        <begin position="156"/>
        <end position="176"/>
    </location>
</feature>
<dbReference type="PANTHER" id="PTHR10057:SF0">
    <property type="entry name" value="TRANSLOCATOR PROTEIN"/>
    <property type="match status" value="1"/>
</dbReference>
<proteinExistence type="inferred from homology"/>
<dbReference type="PANTHER" id="PTHR10057">
    <property type="entry name" value="PERIPHERAL-TYPE BENZODIAZEPINE RECEPTOR"/>
    <property type="match status" value="1"/>
</dbReference>
<dbReference type="GO" id="GO:0016020">
    <property type="term" value="C:membrane"/>
    <property type="evidence" value="ECO:0007669"/>
    <property type="project" value="UniProtKB-SubCell"/>
</dbReference>
<keyword evidence="4 6" id="KW-1133">Transmembrane helix</keyword>
<accession>A0A3N0C4B8</accession>
<dbReference type="PIRSF" id="PIRSF005859">
    <property type="entry name" value="PBR"/>
    <property type="match status" value="1"/>
</dbReference>
<dbReference type="FunFam" id="1.20.1260.100:FF:000001">
    <property type="entry name" value="translocator protein 2"/>
    <property type="match status" value="1"/>
</dbReference>
<evidence type="ECO:0000256" key="3">
    <source>
        <dbReference type="ARBA" id="ARBA00022692"/>
    </source>
</evidence>
<comment type="caution">
    <text evidence="7">The sequence shown here is derived from an EMBL/GenBank/DDBJ whole genome shotgun (WGS) entry which is preliminary data.</text>
</comment>
<keyword evidence="3 6" id="KW-0812">Transmembrane</keyword>
<evidence type="ECO:0000256" key="6">
    <source>
        <dbReference type="SAM" id="Phobius"/>
    </source>
</evidence>
<comment type="subcellular location">
    <subcellularLocation>
        <location evidence="1">Membrane</location>
        <topology evidence="1">Multi-pass membrane protein</topology>
    </subcellularLocation>
</comment>
<dbReference type="Pfam" id="PF03073">
    <property type="entry name" value="TspO_MBR"/>
    <property type="match status" value="1"/>
</dbReference>
<dbReference type="GO" id="GO:0033013">
    <property type="term" value="P:tetrapyrrole metabolic process"/>
    <property type="evidence" value="ECO:0007669"/>
    <property type="project" value="UniProtKB-ARBA"/>
</dbReference>
<dbReference type="InterPro" id="IPR004307">
    <property type="entry name" value="TspO_MBR"/>
</dbReference>
<comment type="similarity">
    <text evidence="2">Belongs to the TspO/BZRP family.</text>
</comment>
<dbReference type="Proteomes" id="UP000273807">
    <property type="component" value="Unassembled WGS sequence"/>
</dbReference>
<dbReference type="EMBL" id="RBED01000074">
    <property type="protein sequence ID" value="RNL57471.1"/>
    <property type="molecule type" value="Genomic_DNA"/>
</dbReference>
<evidence type="ECO:0000256" key="2">
    <source>
        <dbReference type="ARBA" id="ARBA00007524"/>
    </source>
</evidence>
<reference evidence="7 8" key="1">
    <citation type="submission" date="2018-10" db="EMBL/GenBank/DDBJ databases">
        <title>Genome sequencing of Arthrobacter oryzae TNB02.</title>
        <authorList>
            <person name="Cho Y.-J."/>
            <person name="Cho A."/>
            <person name="Kim O.-S."/>
        </authorList>
    </citation>
    <scope>NUCLEOTIDE SEQUENCE [LARGE SCALE GENOMIC DNA]</scope>
    <source>
        <strain evidence="7 8">TNB02</strain>
    </source>
</reference>
<evidence type="ECO:0000256" key="4">
    <source>
        <dbReference type="ARBA" id="ARBA00022989"/>
    </source>
</evidence>
<dbReference type="Gene3D" id="1.20.1260.100">
    <property type="entry name" value="TspO/MBR protein"/>
    <property type="match status" value="1"/>
</dbReference>
<evidence type="ECO:0000313" key="7">
    <source>
        <dbReference type="EMBL" id="RNL57471.1"/>
    </source>
</evidence>
<feature type="transmembrane region" description="Helical" evidence="6">
    <location>
        <begin position="123"/>
        <end position="144"/>
    </location>
</feature>
<evidence type="ECO:0000256" key="1">
    <source>
        <dbReference type="ARBA" id="ARBA00004141"/>
    </source>
</evidence>
<sequence length="178" mass="19085">MPAKREDTTTPALDVPGAGRQAAALAGFLAVAYTISFLSSRVITSHSVGWYATASKAPWTPPGWAFATAWGMLYTAMAVAAWLVWRQRSEPRRSAMTIYGVLLLVNLSWAPLFFGMYPAIGAAALWLALGLIVVHVVAAAATVVRFGVISRTAGLLMLPYVSWLVFSSSLNLYAAAYN</sequence>
<dbReference type="CDD" id="cd15904">
    <property type="entry name" value="TSPO_MBR"/>
    <property type="match status" value="1"/>
</dbReference>
<organism evidence="7 8">
    <name type="scientific">Arthrobacter oryzae</name>
    <dbReference type="NCBI Taxonomy" id="409290"/>
    <lineage>
        <taxon>Bacteria</taxon>
        <taxon>Bacillati</taxon>
        <taxon>Actinomycetota</taxon>
        <taxon>Actinomycetes</taxon>
        <taxon>Micrococcales</taxon>
        <taxon>Micrococcaceae</taxon>
        <taxon>Arthrobacter</taxon>
    </lineage>
</organism>
<evidence type="ECO:0000313" key="8">
    <source>
        <dbReference type="Proteomes" id="UP000273807"/>
    </source>
</evidence>
<dbReference type="OrthoDB" id="9795496at2"/>
<gene>
    <name evidence="7" type="ORF">D7003_06865</name>
</gene>
<keyword evidence="8" id="KW-1185">Reference proteome</keyword>
<name>A0A3N0C4B8_9MICC</name>
<dbReference type="RefSeq" id="WP_123254717.1">
    <property type="nucleotide sequence ID" value="NZ_RBED01000074.1"/>
</dbReference>